<reference evidence="15" key="1">
    <citation type="submission" date="2020-10" db="EMBL/GenBank/DDBJ databases">
        <authorList>
            <person name="Gilroy R."/>
        </authorList>
    </citation>
    <scope>NUCLEOTIDE SEQUENCE</scope>
    <source>
        <strain evidence="15">USAMLcec3-3695</strain>
    </source>
</reference>
<dbReference type="Pfam" id="PF08245">
    <property type="entry name" value="Mur_ligase_M"/>
    <property type="match status" value="1"/>
</dbReference>
<evidence type="ECO:0000256" key="1">
    <source>
        <dbReference type="ARBA" id="ARBA00022490"/>
    </source>
</evidence>
<dbReference type="GO" id="GO:0051301">
    <property type="term" value="P:cell division"/>
    <property type="evidence" value="ECO:0007669"/>
    <property type="project" value="UniProtKB-KW"/>
</dbReference>
<dbReference type="GO" id="GO:0009252">
    <property type="term" value="P:peptidoglycan biosynthetic process"/>
    <property type="evidence" value="ECO:0007669"/>
    <property type="project" value="UniProtKB-UniRule"/>
</dbReference>
<sequence>MQQLTLNEIKEATGGEFVGAAGVELALTGITTDSRKAGDGILFVPLAGERFDGHDFIDGAFEAGSPAALTHKDDIAAPPGRAIVRVADTKRALGDIARYYKRKYNVPTASVTGSVGKTTTKDLMCAVLSERYKTLKTPNNFNNDIGVPLTIFGLEKEHEAAVIELGMNHFGEIEYLASIAEPDVAVITNIGMSHIENLGSQEGIFKAKMEIAERFTEKNTLIVNGDDKFLKTVTSDKYRVIRFGLDKSNDVYAEDIISKGLSGIEFTVVNGKDRFKAEVTLPGIHNVYNALAAVCTGMCFGLSADECAAGLRNCEYTSSRLEIIEHKGIEVINDCYNSSPSSVRAALDVQKNTSQKRRVAILGDVLEMGEFAAKAHYEMGTYVAVCGTDALVTVGENARHIAEGAAAAGMEDIVSYGDTDAAVKDIEKLVCPGDSVLVKASHGMDFYKITEAIKGM</sequence>
<comment type="catalytic activity">
    <reaction evidence="10 11">
        <text>D-alanyl-D-alanine + UDP-N-acetyl-alpha-D-muramoyl-L-alanyl-gamma-D-glutamyl-meso-2,6-diaminopimelate + ATP = UDP-N-acetyl-alpha-D-muramoyl-L-alanyl-gamma-D-glutamyl-meso-2,6-diaminopimeloyl-D-alanyl-D-alanine + ADP + phosphate + H(+)</text>
        <dbReference type="Rhea" id="RHEA:28374"/>
        <dbReference type="ChEBI" id="CHEBI:15378"/>
        <dbReference type="ChEBI" id="CHEBI:30616"/>
        <dbReference type="ChEBI" id="CHEBI:43474"/>
        <dbReference type="ChEBI" id="CHEBI:57822"/>
        <dbReference type="ChEBI" id="CHEBI:61386"/>
        <dbReference type="ChEBI" id="CHEBI:83905"/>
        <dbReference type="ChEBI" id="CHEBI:456216"/>
        <dbReference type="EC" id="6.3.2.10"/>
    </reaction>
</comment>
<feature type="domain" description="Mur ligase central" evidence="14">
    <location>
        <begin position="111"/>
        <end position="296"/>
    </location>
</feature>
<keyword evidence="6 10" id="KW-0133">Cell shape</keyword>
<evidence type="ECO:0000313" key="15">
    <source>
        <dbReference type="EMBL" id="HIU58005.1"/>
    </source>
</evidence>
<dbReference type="Pfam" id="PF02875">
    <property type="entry name" value="Mur_ligase_C"/>
    <property type="match status" value="1"/>
</dbReference>
<dbReference type="InterPro" id="IPR035911">
    <property type="entry name" value="MurE/MurF_N"/>
</dbReference>
<dbReference type="Gene3D" id="3.40.1190.10">
    <property type="entry name" value="Mur-like, catalytic domain"/>
    <property type="match status" value="1"/>
</dbReference>
<dbReference type="InterPro" id="IPR005863">
    <property type="entry name" value="UDP-N-AcMur_synth"/>
</dbReference>
<dbReference type="GO" id="GO:0071555">
    <property type="term" value="P:cell wall organization"/>
    <property type="evidence" value="ECO:0007669"/>
    <property type="project" value="UniProtKB-KW"/>
</dbReference>
<dbReference type="SUPFAM" id="SSF53623">
    <property type="entry name" value="MurD-like peptide ligases, catalytic domain"/>
    <property type="match status" value="1"/>
</dbReference>
<comment type="pathway">
    <text evidence="10 11">Cell wall biogenesis; peptidoglycan biosynthesis.</text>
</comment>
<dbReference type="InterPro" id="IPR004101">
    <property type="entry name" value="Mur_ligase_C"/>
</dbReference>
<dbReference type="GO" id="GO:0008360">
    <property type="term" value="P:regulation of cell shape"/>
    <property type="evidence" value="ECO:0007669"/>
    <property type="project" value="UniProtKB-KW"/>
</dbReference>
<feature type="domain" description="Mur ligase C-terminal" evidence="13">
    <location>
        <begin position="320"/>
        <end position="441"/>
    </location>
</feature>
<accession>A0A9D1MD68</accession>
<keyword evidence="2 10" id="KW-0436">Ligase</keyword>
<evidence type="ECO:0000256" key="6">
    <source>
        <dbReference type="ARBA" id="ARBA00022960"/>
    </source>
</evidence>
<gene>
    <name evidence="10" type="primary">murF</name>
    <name evidence="15" type="ORF">IAA61_09395</name>
</gene>
<comment type="subcellular location">
    <subcellularLocation>
        <location evidence="10 11">Cytoplasm</location>
    </subcellularLocation>
</comment>
<reference evidence="15" key="2">
    <citation type="journal article" date="2021" name="PeerJ">
        <title>Extensive microbial diversity within the chicken gut microbiome revealed by metagenomics and culture.</title>
        <authorList>
            <person name="Gilroy R."/>
            <person name="Ravi A."/>
            <person name="Getino M."/>
            <person name="Pursley I."/>
            <person name="Horton D.L."/>
            <person name="Alikhan N.F."/>
            <person name="Baker D."/>
            <person name="Gharbi K."/>
            <person name="Hall N."/>
            <person name="Watson M."/>
            <person name="Adriaenssens E.M."/>
            <person name="Foster-Nyarko E."/>
            <person name="Jarju S."/>
            <person name="Secka A."/>
            <person name="Antonio M."/>
            <person name="Oren A."/>
            <person name="Chaudhuri R.R."/>
            <person name="La Ragione R."/>
            <person name="Hildebrand F."/>
            <person name="Pallen M.J."/>
        </authorList>
    </citation>
    <scope>NUCLEOTIDE SEQUENCE</scope>
    <source>
        <strain evidence="15">USAMLcec3-3695</strain>
    </source>
</reference>
<dbReference type="EC" id="6.3.2.10" evidence="10 11"/>
<comment type="similarity">
    <text evidence="10">Belongs to the MurCDEF family. MurF subfamily.</text>
</comment>
<dbReference type="InterPro" id="IPR000713">
    <property type="entry name" value="Mur_ligase_N"/>
</dbReference>
<dbReference type="Proteomes" id="UP000824109">
    <property type="component" value="Unassembled WGS sequence"/>
</dbReference>
<keyword evidence="1 10" id="KW-0963">Cytoplasm</keyword>
<dbReference type="InterPro" id="IPR036615">
    <property type="entry name" value="Mur_ligase_C_dom_sf"/>
</dbReference>
<dbReference type="AlphaFoldDB" id="A0A9D1MD68"/>
<dbReference type="PANTHER" id="PTHR43024">
    <property type="entry name" value="UDP-N-ACETYLMURAMOYL-TRIPEPTIDE--D-ALANYL-D-ALANINE LIGASE"/>
    <property type="match status" value="1"/>
</dbReference>
<feature type="domain" description="Mur ligase N-terminal catalytic" evidence="12">
    <location>
        <begin position="28"/>
        <end position="100"/>
    </location>
</feature>
<organism evidence="15 16">
    <name type="scientific">Candidatus Ornithomonoglobus merdipullorum</name>
    <dbReference type="NCBI Taxonomy" id="2840895"/>
    <lineage>
        <taxon>Bacteria</taxon>
        <taxon>Bacillati</taxon>
        <taxon>Bacillota</taxon>
        <taxon>Clostridia</taxon>
        <taxon>Candidatus Ornithomonoglobus</taxon>
    </lineage>
</organism>
<keyword evidence="8 10" id="KW-0131">Cell cycle</keyword>
<dbReference type="SUPFAM" id="SSF53244">
    <property type="entry name" value="MurD-like peptide ligases, peptide-binding domain"/>
    <property type="match status" value="1"/>
</dbReference>
<protein>
    <recommendedName>
        <fullName evidence="10 11">UDP-N-acetylmuramoyl-tripeptide--D-alanyl-D-alanine ligase</fullName>
        <ecNumber evidence="10 11">6.3.2.10</ecNumber>
    </recommendedName>
    <alternativeName>
        <fullName evidence="10">D-alanyl-D-alanine-adding enzyme</fullName>
    </alternativeName>
</protein>
<evidence type="ECO:0000259" key="13">
    <source>
        <dbReference type="Pfam" id="PF02875"/>
    </source>
</evidence>
<dbReference type="Pfam" id="PF01225">
    <property type="entry name" value="Mur_ligase"/>
    <property type="match status" value="1"/>
</dbReference>
<dbReference type="InterPro" id="IPR013221">
    <property type="entry name" value="Mur_ligase_cen"/>
</dbReference>
<dbReference type="InterPro" id="IPR036565">
    <property type="entry name" value="Mur-like_cat_sf"/>
</dbReference>
<dbReference type="EMBL" id="DVNB01000096">
    <property type="protein sequence ID" value="HIU58005.1"/>
    <property type="molecule type" value="Genomic_DNA"/>
</dbReference>
<evidence type="ECO:0000259" key="12">
    <source>
        <dbReference type="Pfam" id="PF01225"/>
    </source>
</evidence>
<keyword evidence="7 10" id="KW-0573">Peptidoglycan synthesis</keyword>
<dbReference type="PANTHER" id="PTHR43024:SF1">
    <property type="entry name" value="UDP-N-ACETYLMURAMOYL-TRIPEPTIDE--D-ALANYL-D-ALANINE LIGASE"/>
    <property type="match status" value="1"/>
</dbReference>
<evidence type="ECO:0000256" key="5">
    <source>
        <dbReference type="ARBA" id="ARBA00022840"/>
    </source>
</evidence>
<feature type="binding site" evidence="10">
    <location>
        <begin position="113"/>
        <end position="119"/>
    </location>
    <ligand>
        <name>ATP</name>
        <dbReference type="ChEBI" id="CHEBI:30616"/>
    </ligand>
</feature>
<evidence type="ECO:0000256" key="7">
    <source>
        <dbReference type="ARBA" id="ARBA00022984"/>
    </source>
</evidence>
<evidence type="ECO:0000256" key="10">
    <source>
        <dbReference type="HAMAP-Rule" id="MF_02019"/>
    </source>
</evidence>
<dbReference type="InterPro" id="IPR051046">
    <property type="entry name" value="MurCDEF_CellWall_CoF430Synth"/>
</dbReference>
<keyword evidence="3 10" id="KW-0132">Cell division</keyword>
<evidence type="ECO:0000256" key="9">
    <source>
        <dbReference type="ARBA" id="ARBA00023316"/>
    </source>
</evidence>
<dbReference type="GO" id="GO:0047480">
    <property type="term" value="F:UDP-N-acetylmuramoyl-tripeptide-D-alanyl-D-alanine ligase activity"/>
    <property type="evidence" value="ECO:0007669"/>
    <property type="project" value="UniProtKB-UniRule"/>
</dbReference>
<dbReference type="GO" id="GO:0005524">
    <property type="term" value="F:ATP binding"/>
    <property type="evidence" value="ECO:0007669"/>
    <property type="project" value="UniProtKB-UniRule"/>
</dbReference>
<keyword evidence="9 10" id="KW-0961">Cell wall biogenesis/degradation</keyword>
<comment type="caution">
    <text evidence="15">The sequence shown here is derived from an EMBL/GenBank/DDBJ whole genome shotgun (WGS) entry which is preliminary data.</text>
</comment>
<keyword evidence="5 10" id="KW-0067">ATP-binding</keyword>
<keyword evidence="4 10" id="KW-0547">Nucleotide-binding</keyword>
<comment type="function">
    <text evidence="10 11">Involved in cell wall formation. Catalyzes the final step in the synthesis of UDP-N-acetylmuramoyl-pentapeptide, the precursor of murein.</text>
</comment>
<evidence type="ECO:0000313" key="16">
    <source>
        <dbReference type="Proteomes" id="UP000824109"/>
    </source>
</evidence>
<proteinExistence type="inferred from homology"/>
<evidence type="ECO:0000256" key="2">
    <source>
        <dbReference type="ARBA" id="ARBA00022598"/>
    </source>
</evidence>
<dbReference type="GO" id="GO:0005737">
    <property type="term" value="C:cytoplasm"/>
    <property type="evidence" value="ECO:0007669"/>
    <property type="project" value="UniProtKB-SubCell"/>
</dbReference>
<evidence type="ECO:0000256" key="8">
    <source>
        <dbReference type="ARBA" id="ARBA00023306"/>
    </source>
</evidence>
<dbReference type="Gene3D" id="3.40.1390.10">
    <property type="entry name" value="MurE/MurF, N-terminal domain"/>
    <property type="match status" value="1"/>
</dbReference>
<evidence type="ECO:0000256" key="3">
    <source>
        <dbReference type="ARBA" id="ARBA00022618"/>
    </source>
</evidence>
<dbReference type="NCBIfam" id="TIGR01143">
    <property type="entry name" value="murF"/>
    <property type="match status" value="1"/>
</dbReference>
<dbReference type="HAMAP" id="MF_02019">
    <property type="entry name" value="MurF"/>
    <property type="match status" value="1"/>
</dbReference>
<name>A0A9D1MD68_9FIRM</name>
<evidence type="ECO:0000256" key="4">
    <source>
        <dbReference type="ARBA" id="ARBA00022741"/>
    </source>
</evidence>
<evidence type="ECO:0000259" key="14">
    <source>
        <dbReference type="Pfam" id="PF08245"/>
    </source>
</evidence>
<dbReference type="SUPFAM" id="SSF63418">
    <property type="entry name" value="MurE/MurF N-terminal domain"/>
    <property type="match status" value="1"/>
</dbReference>
<evidence type="ECO:0000256" key="11">
    <source>
        <dbReference type="RuleBase" id="RU004136"/>
    </source>
</evidence>
<dbReference type="Gene3D" id="3.90.190.20">
    <property type="entry name" value="Mur ligase, C-terminal domain"/>
    <property type="match status" value="1"/>
</dbReference>